<evidence type="ECO:0000313" key="1">
    <source>
        <dbReference type="EMBL" id="KAK3790936.1"/>
    </source>
</evidence>
<comment type="caution">
    <text evidence="1">The sequence shown here is derived from an EMBL/GenBank/DDBJ whole genome shotgun (WGS) entry which is preliminary data.</text>
</comment>
<dbReference type="EMBL" id="JAWDGP010001500">
    <property type="protein sequence ID" value="KAK3790936.1"/>
    <property type="molecule type" value="Genomic_DNA"/>
</dbReference>
<dbReference type="Proteomes" id="UP001283361">
    <property type="component" value="Unassembled WGS sequence"/>
</dbReference>
<keyword evidence="2" id="KW-1185">Reference proteome</keyword>
<reference evidence="1" key="1">
    <citation type="journal article" date="2023" name="G3 (Bethesda)">
        <title>A reference genome for the long-term kleptoplast-retaining sea slug Elysia crispata morphotype clarki.</title>
        <authorList>
            <person name="Eastman K.E."/>
            <person name="Pendleton A.L."/>
            <person name="Shaikh M.A."/>
            <person name="Suttiyut T."/>
            <person name="Ogas R."/>
            <person name="Tomko P."/>
            <person name="Gavelis G."/>
            <person name="Widhalm J.R."/>
            <person name="Wisecaver J.H."/>
        </authorList>
    </citation>
    <scope>NUCLEOTIDE SEQUENCE</scope>
    <source>
        <strain evidence="1">ECLA1</strain>
    </source>
</reference>
<gene>
    <name evidence="1" type="ORF">RRG08_053259</name>
</gene>
<evidence type="ECO:0000313" key="2">
    <source>
        <dbReference type="Proteomes" id="UP001283361"/>
    </source>
</evidence>
<protein>
    <submittedName>
        <fullName evidence="1">Uncharacterized protein</fullName>
    </submittedName>
</protein>
<sequence length="83" mass="9464">MNPKLPSPSSQPRRSAILCDCRAKNSRDLHSSLPSPHPILLSFVGSDQCQPIRRCSQEKRLDYRRRQLDSSLYDARDVSTPIN</sequence>
<proteinExistence type="predicted"/>
<dbReference type="AlphaFoldDB" id="A0AAE1E1K2"/>
<name>A0AAE1E1K2_9GAST</name>
<organism evidence="1 2">
    <name type="scientific">Elysia crispata</name>
    <name type="common">lettuce slug</name>
    <dbReference type="NCBI Taxonomy" id="231223"/>
    <lineage>
        <taxon>Eukaryota</taxon>
        <taxon>Metazoa</taxon>
        <taxon>Spiralia</taxon>
        <taxon>Lophotrochozoa</taxon>
        <taxon>Mollusca</taxon>
        <taxon>Gastropoda</taxon>
        <taxon>Heterobranchia</taxon>
        <taxon>Euthyneura</taxon>
        <taxon>Panpulmonata</taxon>
        <taxon>Sacoglossa</taxon>
        <taxon>Placobranchoidea</taxon>
        <taxon>Plakobranchidae</taxon>
        <taxon>Elysia</taxon>
    </lineage>
</organism>
<accession>A0AAE1E1K2</accession>